<evidence type="ECO:0008006" key="3">
    <source>
        <dbReference type="Google" id="ProtNLM"/>
    </source>
</evidence>
<protein>
    <recommendedName>
        <fullName evidence="3">Integrase catalytic domain-containing protein</fullName>
    </recommendedName>
</protein>
<sequence>MAETIAKTFMFYWILKFGVLDSIITDQGTNFVSELMTQLCQLLRVKQLRTTTRHQQGNGQHDNWDLYLLYVCAAYNSQVHTSTQMSPYEVLHGMKMSTSYEDLTVPPAAGNSRVVELARKLHDVWKSGKQRNHATFLQQAVKYNKKVVHRQYKVSDLVYLSNPVCSPVTLKLQLPFCSIIIHVNRVKSYTCPATLLASATDDQDRPRRRPDHVSCVQPRLQLRSHDIQLRLQILLQQAPIRKQQNLPLPISHRHWRDHPSPTTCIVFIKKRVKPSNVFEHESDVVVYDIEYRVVVNFYRYALFEECHLLGNMLDFVFNAHKNYHIFMKIIVLMIPILILNQHN</sequence>
<organism evidence="1 2">
    <name type="scientific">Dryococelus australis</name>
    <dbReference type="NCBI Taxonomy" id="614101"/>
    <lineage>
        <taxon>Eukaryota</taxon>
        <taxon>Metazoa</taxon>
        <taxon>Ecdysozoa</taxon>
        <taxon>Arthropoda</taxon>
        <taxon>Hexapoda</taxon>
        <taxon>Insecta</taxon>
        <taxon>Pterygota</taxon>
        <taxon>Neoptera</taxon>
        <taxon>Polyneoptera</taxon>
        <taxon>Phasmatodea</taxon>
        <taxon>Verophasmatodea</taxon>
        <taxon>Anareolatae</taxon>
        <taxon>Phasmatidae</taxon>
        <taxon>Eurycanthinae</taxon>
        <taxon>Dryococelus</taxon>
    </lineage>
</organism>
<dbReference type="PANTHER" id="PTHR37984">
    <property type="entry name" value="PROTEIN CBG26694"/>
    <property type="match status" value="1"/>
</dbReference>
<dbReference type="EMBL" id="JARBHB010000011">
    <property type="protein sequence ID" value="KAJ8873385.1"/>
    <property type="molecule type" value="Genomic_DNA"/>
</dbReference>
<accession>A0ABQ9GMZ8</accession>
<name>A0ABQ9GMZ8_9NEOP</name>
<reference evidence="1 2" key="1">
    <citation type="submission" date="2023-02" db="EMBL/GenBank/DDBJ databases">
        <title>LHISI_Scaffold_Assembly.</title>
        <authorList>
            <person name="Stuart O.P."/>
            <person name="Cleave R."/>
            <person name="Magrath M.J.L."/>
            <person name="Mikheyev A.S."/>
        </authorList>
    </citation>
    <scope>NUCLEOTIDE SEQUENCE [LARGE SCALE GENOMIC DNA]</scope>
    <source>
        <strain evidence="1">Daus_M_001</strain>
        <tissue evidence="1">Leg muscle</tissue>
    </source>
</reference>
<proteinExistence type="predicted"/>
<comment type="caution">
    <text evidence="1">The sequence shown here is derived from an EMBL/GenBank/DDBJ whole genome shotgun (WGS) entry which is preliminary data.</text>
</comment>
<dbReference type="Proteomes" id="UP001159363">
    <property type="component" value="Chromosome 10"/>
</dbReference>
<dbReference type="PANTHER" id="PTHR37984:SF5">
    <property type="entry name" value="PROTEIN NYNRIN-LIKE"/>
    <property type="match status" value="1"/>
</dbReference>
<dbReference type="SUPFAM" id="SSF53098">
    <property type="entry name" value="Ribonuclease H-like"/>
    <property type="match status" value="1"/>
</dbReference>
<dbReference type="Gene3D" id="3.30.420.10">
    <property type="entry name" value="Ribonuclease H-like superfamily/Ribonuclease H"/>
    <property type="match status" value="1"/>
</dbReference>
<keyword evidence="2" id="KW-1185">Reference proteome</keyword>
<gene>
    <name evidence="1" type="ORF">PR048_027021</name>
</gene>
<dbReference type="InterPro" id="IPR036397">
    <property type="entry name" value="RNaseH_sf"/>
</dbReference>
<dbReference type="InterPro" id="IPR012337">
    <property type="entry name" value="RNaseH-like_sf"/>
</dbReference>
<evidence type="ECO:0000313" key="1">
    <source>
        <dbReference type="EMBL" id="KAJ8873385.1"/>
    </source>
</evidence>
<dbReference type="InterPro" id="IPR050951">
    <property type="entry name" value="Retrovirus_Pol_polyprotein"/>
</dbReference>
<evidence type="ECO:0000313" key="2">
    <source>
        <dbReference type="Proteomes" id="UP001159363"/>
    </source>
</evidence>